<protein>
    <recommendedName>
        <fullName evidence="5">ALG11 mannosyltransferase N-terminal domain-containing protein</fullName>
    </recommendedName>
</protein>
<keyword evidence="3" id="KW-0808">Transferase</keyword>
<dbReference type="GO" id="GO:0005789">
    <property type="term" value="C:endoplasmic reticulum membrane"/>
    <property type="evidence" value="ECO:0007669"/>
    <property type="project" value="UniProtKB-SubCell"/>
</dbReference>
<evidence type="ECO:0000313" key="6">
    <source>
        <dbReference type="EMBL" id="KAK3100095.1"/>
    </source>
</evidence>
<sequence>MLILAAYCLQLCLLAVTCVILTLVVLFCWIQTVSRRHLPHLRVTNKGERTPVVGFFHPYCNAGGGGERVLWVAVRSIQRKYPDVRCVIYTGDTDSSGENILLKARQRFNIVLPHPGNVEFIFLKRRGMVEAEKYPIFTLLGQSLGSMVLGVEAILSFVPDIYIDSMGYAFTLPIFRYLGQCKVGCYVHYPTISTDMLDRVSKRTATYNNASFISQSPVLVTG</sequence>
<feature type="domain" description="ALG11 mannosyltransferase N-terminal" evidence="5">
    <location>
        <begin position="52"/>
        <end position="219"/>
    </location>
</feature>
<comment type="similarity">
    <text evidence="2">Belongs to the glycosyltransferase group 1 family. Glycosyltransferase 4 subfamily.</text>
</comment>
<evidence type="ECO:0000313" key="7">
    <source>
        <dbReference type="Proteomes" id="UP001186944"/>
    </source>
</evidence>
<proteinExistence type="inferred from homology"/>
<evidence type="ECO:0000256" key="2">
    <source>
        <dbReference type="ARBA" id="ARBA00009481"/>
    </source>
</evidence>
<dbReference type="PANTHER" id="PTHR45919:SF1">
    <property type="entry name" value="GDP-MAN:MAN(3)GLCNAC(2)-PP-DOL ALPHA-1,2-MANNOSYLTRANSFERASE"/>
    <property type="match status" value="1"/>
</dbReference>
<dbReference type="GO" id="GO:0004377">
    <property type="term" value="F:GDP-Man:Man(3)GlcNAc(2)-PP-Dol alpha-1,2-mannosyltransferase activity"/>
    <property type="evidence" value="ECO:0007669"/>
    <property type="project" value="InterPro"/>
</dbReference>
<dbReference type="GO" id="GO:0006487">
    <property type="term" value="P:protein N-linked glycosylation"/>
    <property type="evidence" value="ECO:0007669"/>
    <property type="project" value="TreeGrafter"/>
</dbReference>
<dbReference type="AlphaFoldDB" id="A0AA88YEN5"/>
<dbReference type="InterPro" id="IPR038013">
    <property type="entry name" value="ALG11"/>
</dbReference>
<dbReference type="Proteomes" id="UP001186944">
    <property type="component" value="Unassembled WGS sequence"/>
</dbReference>
<name>A0AA88YEN5_PINIB</name>
<evidence type="ECO:0000259" key="5">
    <source>
        <dbReference type="Pfam" id="PF15924"/>
    </source>
</evidence>
<evidence type="ECO:0000256" key="1">
    <source>
        <dbReference type="ARBA" id="ARBA00004586"/>
    </source>
</evidence>
<reference evidence="6" key="1">
    <citation type="submission" date="2019-08" db="EMBL/GenBank/DDBJ databases">
        <title>The improved chromosome-level genome for the pearl oyster Pinctada fucata martensii using PacBio sequencing and Hi-C.</title>
        <authorList>
            <person name="Zheng Z."/>
        </authorList>
    </citation>
    <scope>NUCLEOTIDE SEQUENCE</scope>
    <source>
        <strain evidence="6">ZZ-2019</strain>
        <tissue evidence="6">Adductor muscle</tissue>
    </source>
</reference>
<dbReference type="EMBL" id="VSWD01000006">
    <property type="protein sequence ID" value="KAK3100095.1"/>
    <property type="molecule type" value="Genomic_DNA"/>
</dbReference>
<evidence type="ECO:0000256" key="4">
    <source>
        <dbReference type="ARBA" id="ARBA00022824"/>
    </source>
</evidence>
<comment type="caution">
    <text evidence="6">The sequence shown here is derived from an EMBL/GenBank/DDBJ whole genome shotgun (WGS) entry which is preliminary data.</text>
</comment>
<dbReference type="InterPro" id="IPR031814">
    <property type="entry name" value="ALG11_N"/>
</dbReference>
<dbReference type="PANTHER" id="PTHR45919">
    <property type="entry name" value="GDP-MAN:MAN(3)GLCNAC(2)-PP-DOL ALPHA-1,2-MANNOSYLTRANSFERASE"/>
    <property type="match status" value="1"/>
</dbReference>
<keyword evidence="4" id="KW-0256">Endoplasmic reticulum</keyword>
<organism evidence="6 7">
    <name type="scientific">Pinctada imbricata</name>
    <name type="common">Atlantic pearl-oyster</name>
    <name type="synonym">Pinctada martensii</name>
    <dbReference type="NCBI Taxonomy" id="66713"/>
    <lineage>
        <taxon>Eukaryota</taxon>
        <taxon>Metazoa</taxon>
        <taxon>Spiralia</taxon>
        <taxon>Lophotrochozoa</taxon>
        <taxon>Mollusca</taxon>
        <taxon>Bivalvia</taxon>
        <taxon>Autobranchia</taxon>
        <taxon>Pteriomorphia</taxon>
        <taxon>Pterioida</taxon>
        <taxon>Pterioidea</taxon>
        <taxon>Pteriidae</taxon>
        <taxon>Pinctada</taxon>
    </lineage>
</organism>
<keyword evidence="7" id="KW-1185">Reference proteome</keyword>
<comment type="subcellular location">
    <subcellularLocation>
        <location evidence="1">Endoplasmic reticulum membrane</location>
    </subcellularLocation>
</comment>
<dbReference type="Pfam" id="PF15924">
    <property type="entry name" value="ALG11_N"/>
    <property type="match status" value="1"/>
</dbReference>
<gene>
    <name evidence="6" type="ORF">FSP39_014700</name>
</gene>
<evidence type="ECO:0000256" key="3">
    <source>
        <dbReference type="ARBA" id="ARBA00022679"/>
    </source>
</evidence>
<accession>A0AA88YEN5</accession>